<feature type="domain" description="NAD(P)-binding" evidence="1">
    <location>
        <begin position="12"/>
        <end position="127"/>
    </location>
</feature>
<gene>
    <name evidence="2" type="ORF">JBL43_12645</name>
</gene>
<dbReference type="SUPFAM" id="SSF51735">
    <property type="entry name" value="NAD(P)-binding Rossmann-fold domains"/>
    <property type="match status" value="1"/>
</dbReference>
<organism evidence="2 3">
    <name type="scientific">Aureibaculum flavum</name>
    <dbReference type="NCBI Taxonomy" id="2795986"/>
    <lineage>
        <taxon>Bacteria</taxon>
        <taxon>Pseudomonadati</taxon>
        <taxon>Bacteroidota</taxon>
        <taxon>Flavobacteriia</taxon>
        <taxon>Flavobacteriales</taxon>
        <taxon>Flavobacteriaceae</taxon>
        <taxon>Aureibaculum</taxon>
    </lineage>
</organism>
<reference evidence="2 3" key="1">
    <citation type="submission" date="2020-12" db="EMBL/GenBank/DDBJ databases">
        <title>Aureibaculum luteum sp. nov. and Aureibaculum flavum sp. nov., novel members of the family Flavobacteriaceae isolated from Antarctic intertidal sediments.</title>
        <authorList>
            <person name="He X."/>
            <person name="Zhang X."/>
        </authorList>
    </citation>
    <scope>NUCLEOTIDE SEQUENCE [LARGE SCALE GENOMIC DNA]</scope>
    <source>
        <strain evidence="2 3">A20</strain>
    </source>
</reference>
<evidence type="ECO:0000313" key="3">
    <source>
        <dbReference type="Proteomes" id="UP000623301"/>
    </source>
</evidence>
<keyword evidence="3" id="KW-1185">Reference proteome</keyword>
<dbReference type="PANTHER" id="PTHR14097:SF7">
    <property type="entry name" value="OXIDOREDUCTASE HTATIP2"/>
    <property type="match status" value="1"/>
</dbReference>
<evidence type="ECO:0000313" key="2">
    <source>
        <dbReference type="EMBL" id="MBJ2175093.1"/>
    </source>
</evidence>
<comment type="caution">
    <text evidence="2">The sequence shown here is derived from an EMBL/GenBank/DDBJ whole genome shotgun (WGS) entry which is preliminary data.</text>
</comment>
<dbReference type="EMBL" id="JAEHFJ010000005">
    <property type="protein sequence ID" value="MBJ2175093.1"/>
    <property type="molecule type" value="Genomic_DNA"/>
</dbReference>
<sequence>MTNKSHAVIVLGATGAVGNQVLNYLIKRAEVLQISTLGRRLVPDLSETLVVQHSVDVFDPNTYQEIVKNHQVAICTFGLGEPSKVSKEDFVKIDKTAVISFAKACKEVGVTHFQLLSSVGINAKSASFYLRSKGELVNELEAMSFDRLSIFQPSMIITKTNRYGIAQGITLKVWPVLSRVLFGPLKKFRGIDVEHLGKAFVTNMFENKMGLEMITWEDIKRLSKL</sequence>
<dbReference type="Pfam" id="PF13460">
    <property type="entry name" value="NAD_binding_10"/>
    <property type="match status" value="1"/>
</dbReference>
<dbReference type="RefSeq" id="WP_198841769.1">
    <property type="nucleotide sequence ID" value="NZ_JAEHFJ010000005.1"/>
</dbReference>
<dbReference type="InterPro" id="IPR016040">
    <property type="entry name" value="NAD(P)-bd_dom"/>
</dbReference>
<protein>
    <submittedName>
        <fullName evidence="2">NAD(P)H-binding protein</fullName>
    </submittedName>
</protein>
<proteinExistence type="predicted"/>
<accession>A0ABS0WT02</accession>
<dbReference type="Gene3D" id="3.40.50.720">
    <property type="entry name" value="NAD(P)-binding Rossmann-like Domain"/>
    <property type="match status" value="1"/>
</dbReference>
<name>A0ABS0WT02_9FLAO</name>
<dbReference type="Proteomes" id="UP000623301">
    <property type="component" value="Unassembled WGS sequence"/>
</dbReference>
<dbReference type="PANTHER" id="PTHR14097">
    <property type="entry name" value="OXIDOREDUCTASE HTATIP2"/>
    <property type="match status" value="1"/>
</dbReference>
<dbReference type="InterPro" id="IPR036291">
    <property type="entry name" value="NAD(P)-bd_dom_sf"/>
</dbReference>
<evidence type="ECO:0000259" key="1">
    <source>
        <dbReference type="Pfam" id="PF13460"/>
    </source>
</evidence>